<dbReference type="InterPro" id="IPR013766">
    <property type="entry name" value="Thioredoxin_domain"/>
</dbReference>
<dbReference type="GO" id="GO:0005739">
    <property type="term" value="C:mitochondrion"/>
    <property type="evidence" value="ECO:0007669"/>
    <property type="project" value="TreeGrafter"/>
</dbReference>
<dbReference type="CDD" id="cd02947">
    <property type="entry name" value="TRX_family"/>
    <property type="match status" value="1"/>
</dbReference>
<dbReference type="Gene3D" id="3.40.30.10">
    <property type="entry name" value="Glutaredoxin"/>
    <property type="match status" value="1"/>
</dbReference>
<evidence type="ECO:0000313" key="7">
    <source>
        <dbReference type="EMBL" id="JAP88010.1"/>
    </source>
</evidence>
<evidence type="ECO:0000259" key="6">
    <source>
        <dbReference type="PROSITE" id="PS51352"/>
    </source>
</evidence>
<dbReference type="GO" id="GO:0015035">
    <property type="term" value="F:protein-disulfide reductase activity"/>
    <property type="evidence" value="ECO:0007669"/>
    <property type="project" value="InterPro"/>
</dbReference>
<evidence type="ECO:0000256" key="2">
    <source>
        <dbReference type="ARBA" id="ARBA00022448"/>
    </source>
</evidence>
<dbReference type="InterPro" id="IPR036249">
    <property type="entry name" value="Thioredoxin-like_sf"/>
</dbReference>
<accession>A0A131ZB16</accession>
<keyword evidence="4" id="KW-1015">Disulfide bond</keyword>
<proteinExistence type="inferred from homology"/>
<evidence type="ECO:0000256" key="3">
    <source>
        <dbReference type="ARBA" id="ARBA00022982"/>
    </source>
</evidence>
<comment type="similarity">
    <text evidence="1">Belongs to the thioredoxin family.</text>
</comment>
<feature type="non-terminal residue" evidence="7">
    <location>
        <position position="1"/>
    </location>
</feature>
<organism evidence="7">
    <name type="scientific">Rhipicephalus appendiculatus</name>
    <name type="common">Brown ear tick</name>
    <dbReference type="NCBI Taxonomy" id="34631"/>
    <lineage>
        <taxon>Eukaryota</taxon>
        <taxon>Metazoa</taxon>
        <taxon>Ecdysozoa</taxon>
        <taxon>Arthropoda</taxon>
        <taxon>Chelicerata</taxon>
        <taxon>Arachnida</taxon>
        <taxon>Acari</taxon>
        <taxon>Parasitiformes</taxon>
        <taxon>Ixodida</taxon>
        <taxon>Ixodoidea</taxon>
        <taxon>Ixodidae</taxon>
        <taxon>Rhipicephalinae</taxon>
        <taxon>Rhipicephalus</taxon>
        <taxon>Rhipicephalus</taxon>
    </lineage>
</organism>
<dbReference type="SUPFAM" id="SSF52833">
    <property type="entry name" value="Thioredoxin-like"/>
    <property type="match status" value="1"/>
</dbReference>
<dbReference type="InterPro" id="IPR005746">
    <property type="entry name" value="Thioredoxin"/>
</dbReference>
<dbReference type="PRINTS" id="PR00421">
    <property type="entry name" value="THIOREDOXIN"/>
</dbReference>
<evidence type="ECO:0000256" key="1">
    <source>
        <dbReference type="ARBA" id="ARBA00008987"/>
    </source>
</evidence>
<feature type="domain" description="Thioredoxin" evidence="6">
    <location>
        <begin position="42"/>
        <end position="155"/>
    </location>
</feature>
<dbReference type="PANTHER" id="PTHR43601:SF3">
    <property type="entry name" value="THIOREDOXIN, MITOCHONDRIAL"/>
    <property type="match status" value="1"/>
</dbReference>
<evidence type="ECO:0000256" key="4">
    <source>
        <dbReference type="ARBA" id="ARBA00023157"/>
    </source>
</evidence>
<reference evidence="7" key="1">
    <citation type="journal article" date="2016" name="Ticks Tick Borne Dis.">
        <title>De novo assembly and annotation of the salivary gland transcriptome of Rhipicephalus appendiculatus male and female ticks during blood feeding.</title>
        <authorList>
            <person name="de Castro M.H."/>
            <person name="de Klerk D."/>
            <person name="Pienaar R."/>
            <person name="Latif A.A."/>
            <person name="Rees D.J."/>
            <person name="Mans B.J."/>
        </authorList>
    </citation>
    <scope>NUCLEOTIDE SEQUENCE</scope>
    <source>
        <tissue evidence="7">Salivary glands</tissue>
    </source>
</reference>
<protein>
    <submittedName>
        <fullName evidence="7">Thioredoxin 1</fullName>
    </submittedName>
</protein>
<keyword evidence="5" id="KW-0676">Redox-active center</keyword>
<name>A0A131ZB16_RHIAP</name>
<dbReference type="NCBIfam" id="TIGR01068">
    <property type="entry name" value="thioredoxin"/>
    <property type="match status" value="1"/>
</dbReference>
<keyword evidence="3" id="KW-0249">Electron transport</keyword>
<sequence length="156" mass="17345">DSATSSATPVQRLESMSRRSNMALARASLRLFCRFTSVRCISTAQTSRAQFSIQDKEDFKSKVLDSKKPVVVNFRATWCGPCKMLTPRLEAAVDARGDKLDLAKVDIDEQADLAFQYEVEAVPAVIMFKDGQVTDRFLGLKDKDQIESFLDKAVGS</sequence>
<dbReference type="PANTHER" id="PTHR43601">
    <property type="entry name" value="THIOREDOXIN, MITOCHONDRIAL"/>
    <property type="match status" value="1"/>
</dbReference>
<dbReference type="AlphaFoldDB" id="A0A131ZB16"/>
<dbReference type="Pfam" id="PF00085">
    <property type="entry name" value="Thioredoxin"/>
    <property type="match status" value="1"/>
</dbReference>
<evidence type="ECO:0000256" key="5">
    <source>
        <dbReference type="ARBA" id="ARBA00023284"/>
    </source>
</evidence>
<dbReference type="EMBL" id="GEDV01000547">
    <property type="protein sequence ID" value="JAP88010.1"/>
    <property type="molecule type" value="Transcribed_RNA"/>
</dbReference>
<keyword evidence="2" id="KW-0813">Transport</keyword>
<dbReference type="FunFam" id="3.40.30.10:FF:000001">
    <property type="entry name" value="Thioredoxin"/>
    <property type="match status" value="1"/>
</dbReference>
<dbReference type="PROSITE" id="PS51352">
    <property type="entry name" value="THIOREDOXIN_2"/>
    <property type="match status" value="1"/>
</dbReference>
<dbReference type="GO" id="GO:0045454">
    <property type="term" value="P:cell redox homeostasis"/>
    <property type="evidence" value="ECO:0007669"/>
    <property type="project" value="TreeGrafter"/>
</dbReference>